<name>A0ABX0E048_9ACTN</name>
<comment type="pathway">
    <text evidence="1 8 9">Porphyrin-containing compound metabolism; protoporphyrin-IX biosynthesis; 5-aminolevulinate from L-glutamyl-tRNA(Glu): step 1/2.</text>
</comment>
<evidence type="ECO:0000256" key="8">
    <source>
        <dbReference type="HAMAP-Rule" id="MF_00087"/>
    </source>
</evidence>
<evidence type="ECO:0000259" key="10">
    <source>
        <dbReference type="Pfam" id="PF00745"/>
    </source>
</evidence>
<dbReference type="SUPFAM" id="SSF69742">
    <property type="entry name" value="Glutamyl tRNA-reductase catalytic, N-terminal domain"/>
    <property type="match status" value="1"/>
</dbReference>
<feature type="binding site" evidence="8">
    <location>
        <position position="120"/>
    </location>
    <ligand>
        <name>substrate</name>
    </ligand>
</feature>
<comment type="function">
    <text evidence="8">Catalyzes the NADPH-dependent reduction of glutamyl-tRNA(Glu) to glutamate 1-semialdehyde (GSA).</text>
</comment>
<comment type="miscellaneous">
    <text evidence="8">During catalysis, the active site Cys acts as a nucleophile attacking the alpha-carbonyl group of tRNA-bound glutamate with the formation of a thioester intermediate between enzyme and glutamate, and the concomitant release of tRNA(Glu). The thioester intermediate is finally reduced by direct hydride transfer from NADPH, to form the product GSA.</text>
</comment>
<dbReference type="InterPro" id="IPR006151">
    <property type="entry name" value="Shikm_DH/Glu-tRNA_Rdtase"/>
</dbReference>
<dbReference type="InterPro" id="IPR036291">
    <property type="entry name" value="NAD(P)-bd_dom_sf"/>
</dbReference>
<evidence type="ECO:0000256" key="2">
    <source>
        <dbReference type="ARBA" id="ARBA00005916"/>
    </source>
</evidence>
<evidence type="ECO:0000256" key="6">
    <source>
        <dbReference type="ARBA" id="ARBA00023244"/>
    </source>
</evidence>
<dbReference type="SUPFAM" id="SSF69075">
    <property type="entry name" value="Glutamyl tRNA-reductase dimerization domain"/>
    <property type="match status" value="1"/>
</dbReference>
<evidence type="ECO:0000256" key="5">
    <source>
        <dbReference type="ARBA" id="ARBA00023002"/>
    </source>
</evidence>
<feature type="domain" description="Glutamyl-tRNA reductase N-terminal" evidence="12">
    <location>
        <begin position="6"/>
        <end position="156"/>
    </location>
</feature>
<dbReference type="Proteomes" id="UP001518140">
    <property type="component" value="Unassembled WGS sequence"/>
</dbReference>
<feature type="binding site" evidence="8">
    <location>
        <position position="109"/>
    </location>
    <ligand>
        <name>substrate</name>
    </ligand>
</feature>
<evidence type="ECO:0000256" key="4">
    <source>
        <dbReference type="ARBA" id="ARBA00022857"/>
    </source>
</evidence>
<comment type="subunit">
    <text evidence="8">Homodimer.</text>
</comment>
<feature type="binding site" evidence="8">
    <location>
        <begin position="192"/>
        <end position="197"/>
    </location>
    <ligand>
        <name>NADP(+)</name>
        <dbReference type="ChEBI" id="CHEBI:58349"/>
    </ligand>
</feature>
<dbReference type="InterPro" id="IPR018214">
    <property type="entry name" value="GluRdtase_CS"/>
</dbReference>
<proteinExistence type="inferred from homology"/>
<evidence type="ECO:0000313" key="14">
    <source>
        <dbReference type="Proteomes" id="UP001518140"/>
    </source>
</evidence>
<feature type="binding site" evidence="8">
    <location>
        <begin position="114"/>
        <end position="116"/>
    </location>
    <ligand>
        <name>substrate</name>
    </ligand>
</feature>
<dbReference type="NCBIfam" id="TIGR01035">
    <property type="entry name" value="hemA"/>
    <property type="match status" value="1"/>
</dbReference>
<keyword evidence="14" id="KW-1185">Reference proteome</keyword>
<dbReference type="PANTHER" id="PTHR43013">
    <property type="entry name" value="GLUTAMYL-TRNA REDUCTASE"/>
    <property type="match status" value="1"/>
</dbReference>
<dbReference type="InterPro" id="IPR015896">
    <property type="entry name" value="4pyrrol_synth_GluRdtase_dimer"/>
</dbReference>
<gene>
    <name evidence="8" type="primary">hemA</name>
    <name evidence="13" type="ORF">G6048_37680</name>
</gene>
<accession>A0ABX0E048</accession>
<dbReference type="Pfam" id="PF00745">
    <property type="entry name" value="GlutR_dimer"/>
    <property type="match status" value="1"/>
</dbReference>
<evidence type="ECO:0000256" key="7">
    <source>
        <dbReference type="ARBA" id="ARBA00047464"/>
    </source>
</evidence>
<comment type="domain">
    <text evidence="8">Possesses an unusual extended V-shaped dimeric structure with each monomer consisting of three distinct domains arranged along a curved 'spinal' alpha-helix. The N-terminal catalytic domain specifically recognizes the glutamate moiety of the substrate. The second domain is the NADPH-binding domain, and the third C-terminal domain is responsible for dimerization.</text>
</comment>
<evidence type="ECO:0000256" key="3">
    <source>
        <dbReference type="ARBA" id="ARBA00012970"/>
    </source>
</evidence>
<dbReference type="InterPro" id="IPR036343">
    <property type="entry name" value="GluRdtase_N_sf"/>
</dbReference>
<dbReference type="EMBL" id="JAAKZX010000190">
    <property type="protein sequence ID" value="NGO47578.1"/>
    <property type="molecule type" value="Genomic_DNA"/>
</dbReference>
<feature type="domain" description="Tetrapyrrole biosynthesis glutamyl-tRNA reductase dimerisation" evidence="10">
    <location>
        <begin position="447"/>
        <end position="545"/>
    </location>
</feature>
<dbReference type="EC" id="1.2.1.70" evidence="3 8"/>
<dbReference type="PANTHER" id="PTHR43013:SF1">
    <property type="entry name" value="GLUTAMYL-TRNA REDUCTASE"/>
    <property type="match status" value="1"/>
</dbReference>
<dbReference type="Pfam" id="PF01488">
    <property type="entry name" value="Shikimate_DH"/>
    <property type="match status" value="1"/>
</dbReference>
<dbReference type="InterPro" id="IPR036453">
    <property type="entry name" value="GluRdtase_dimer_dom_sf"/>
</dbReference>
<dbReference type="HAMAP" id="MF_00087">
    <property type="entry name" value="Glu_tRNA_reductase"/>
    <property type="match status" value="1"/>
</dbReference>
<sequence length="571" mass="59471">MSLLVVGLSHRSAPVSVLERAALSADAQIKLLQDTIAAEPATEAAVLATCNRIELYADVDKFHAGVAELSTLLAQHSGVGLEELTPYLYVHYEDRAVHHLFSVACGLDSMVIGEGQILGQIKDALATSQELHTAGRLLNDLFQQALRVGKRAHSETGIDRAGQSLVTFGLEQLTSGADVAAWAAGKRALVIGAGSMSSLAAATLARAGVAEVVIANRTLDRAERLAQILMDGGDTDVAARAVPMEAVPAELTRADVAVSCTGATGLVLTADAVAAAVEGRTGAPAEERAATPRVVRGDLPPTSVGTDDGCPLDLSPVQGAAAFSVMGEAAVAGLDAAALEQHAAWVDNATVDRRRRTQDARTPESDAAVIAALAATAAAIGRVPERRKPEPVVEAPRPAPVLSLLDLAMPRDIDAAAHRLLGVRLVDIESLAEASADVPMAADVDMVRRIVSDEVAAFGAAQRAAHITPTVVALRTMAADVVANEIARLDGRLPGLDEKQRGEITQTVRRVVDKLLHAPTVRVKQLAAEPGGAGYADALRTLFDLDQETVASVSRATDDISTENAKNRGRA</sequence>
<comment type="similarity">
    <text evidence="2 8 9">Belongs to the glutamyl-tRNA reductase family.</text>
</comment>
<keyword evidence="5 8" id="KW-0560">Oxidoreductase</keyword>
<protein>
    <recommendedName>
        <fullName evidence="3 8">Glutamyl-tRNA reductase</fullName>
        <shortName evidence="8">GluTR</shortName>
        <ecNumber evidence="3 8">1.2.1.70</ecNumber>
    </recommendedName>
</protein>
<dbReference type="SUPFAM" id="SSF51735">
    <property type="entry name" value="NAD(P)-binding Rossmann-fold domains"/>
    <property type="match status" value="1"/>
</dbReference>
<dbReference type="RefSeq" id="WP_165344093.1">
    <property type="nucleotide sequence ID" value="NZ_JAAKZX010000190.1"/>
</dbReference>
<dbReference type="InterPro" id="IPR015895">
    <property type="entry name" value="4pyrrol_synth_GluRdtase_N"/>
</dbReference>
<evidence type="ECO:0000259" key="11">
    <source>
        <dbReference type="Pfam" id="PF01488"/>
    </source>
</evidence>
<dbReference type="Pfam" id="PF05201">
    <property type="entry name" value="GlutR_N"/>
    <property type="match status" value="1"/>
</dbReference>
<dbReference type="Gene3D" id="3.40.50.720">
    <property type="entry name" value="NAD(P)-binding Rossmann-like Domain"/>
    <property type="match status" value="2"/>
</dbReference>
<dbReference type="GO" id="GO:0008883">
    <property type="term" value="F:glutamyl-tRNA reductase activity"/>
    <property type="evidence" value="ECO:0007669"/>
    <property type="project" value="UniProtKB-EC"/>
</dbReference>
<comment type="caution">
    <text evidence="13">The sequence shown here is derived from an EMBL/GenBank/DDBJ whole genome shotgun (WGS) entry which is preliminary data.</text>
</comment>
<dbReference type="PROSITE" id="PS00747">
    <property type="entry name" value="GLUTR"/>
    <property type="match status" value="1"/>
</dbReference>
<feature type="domain" description="Quinate/shikimate 5-dehydrogenase/glutamyl-tRNA reductase" evidence="11">
    <location>
        <begin position="184"/>
        <end position="281"/>
    </location>
</feature>
<dbReference type="CDD" id="cd05213">
    <property type="entry name" value="NAD_bind_Glutamyl_tRNA_reduct"/>
    <property type="match status" value="1"/>
</dbReference>
<evidence type="ECO:0000313" key="13">
    <source>
        <dbReference type="EMBL" id="NGO47578.1"/>
    </source>
</evidence>
<feature type="binding site" evidence="8">
    <location>
        <begin position="49"/>
        <end position="52"/>
    </location>
    <ligand>
        <name>substrate</name>
    </ligand>
</feature>
<evidence type="ECO:0000259" key="12">
    <source>
        <dbReference type="Pfam" id="PF05201"/>
    </source>
</evidence>
<dbReference type="Gene3D" id="3.30.460.30">
    <property type="entry name" value="Glutamyl-tRNA reductase, N-terminal domain"/>
    <property type="match status" value="1"/>
</dbReference>
<keyword evidence="6 8" id="KW-0627">Porphyrin biosynthesis</keyword>
<feature type="site" description="Important for activity" evidence="8">
    <location>
        <position position="99"/>
    </location>
</feature>
<evidence type="ECO:0000256" key="9">
    <source>
        <dbReference type="RuleBase" id="RU000584"/>
    </source>
</evidence>
<dbReference type="NCBIfam" id="NF000744">
    <property type="entry name" value="PRK00045.1-3"/>
    <property type="match status" value="1"/>
</dbReference>
<evidence type="ECO:0000256" key="1">
    <source>
        <dbReference type="ARBA" id="ARBA00005059"/>
    </source>
</evidence>
<keyword evidence="4 8" id="KW-0521">NADP</keyword>
<feature type="active site" description="Nucleophile" evidence="8">
    <location>
        <position position="50"/>
    </location>
</feature>
<comment type="catalytic activity">
    <reaction evidence="7 8 9">
        <text>(S)-4-amino-5-oxopentanoate + tRNA(Glu) + NADP(+) = L-glutamyl-tRNA(Glu) + NADPH + H(+)</text>
        <dbReference type="Rhea" id="RHEA:12344"/>
        <dbReference type="Rhea" id="RHEA-COMP:9663"/>
        <dbReference type="Rhea" id="RHEA-COMP:9680"/>
        <dbReference type="ChEBI" id="CHEBI:15378"/>
        <dbReference type="ChEBI" id="CHEBI:57501"/>
        <dbReference type="ChEBI" id="CHEBI:57783"/>
        <dbReference type="ChEBI" id="CHEBI:58349"/>
        <dbReference type="ChEBI" id="CHEBI:78442"/>
        <dbReference type="ChEBI" id="CHEBI:78520"/>
        <dbReference type="EC" id="1.2.1.70"/>
    </reaction>
</comment>
<dbReference type="InterPro" id="IPR000343">
    <property type="entry name" value="4pyrrol_synth_GluRdtase"/>
</dbReference>
<organism evidence="13 14">
    <name type="scientific">Streptomyces ureilyticus</name>
    <dbReference type="NCBI Taxonomy" id="1775131"/>
    <lineage>
        <taxon>Bacteria</taxon>
        <taxon>Bacillati</taxon>
        <taxon>Actinomycetota</taxon>
        <taxon>Actinomycetes</taxon>
        <taxon>Kitasatosporales</taxon>
        <taxon>Streptomycetaceae</taxon>
        <taxon>Streptomyces</taxon>
    </lineage>
</organism>
<reference evidence="13 14" key="1">
    <citation type="submission" date="2020-02" db="EMBL/GenBank/DDBJ databases">
        <title>Whole-genome analyses of novel actinobacteria.</title>
        <authorList>
            <person name="Sahin N."/>
            <person name="Tokatli A."/>
        </authorList>
    </citation>
    <scope>NUCLEOTIDE SEQUENCE [LARGE SCALE GENOMIC DNA]</scope>
    <source>
        <strain evidence="13 14">YC419</strain>
    </source>
</reference>